<gene>
    <name evidence="2" type="ORF">KZH69_13290</name>
</gene>
<keyword evidence="3" id="KW-1185">Reference proteome</keyword>
<sequence length="294" mass="33363">MVRFVLFLFFLGCGFIQAQQLNCTVTLNTQKISNANQQVFKTLETAINEFVNKTDWTGQSFTQKEKVSCSMFITISSYSSDQFVANIQVQSSRSIYNSTYSSPVLNINDKDFTFNYSEFENLTYIPTSYDSNLVSVLSFYSYIILGMDADTFIPMFGDRYFKEAVNISNLAQQGGYKGWNQSDGTLSRYALINDLMSPTYSEIRQSSFQYYLGLDTMNQDLKKAKEIIKGSLINLSKLNETKPNSYLLRVFMDSKADEIVSIFTGGPSIPINDLVDSLNKTSSSNSSKWQLLKY</sequence>
<evidence type="ECO:0000256" key="1">
    <source>
        <dbReference type="SAM" id="SignalP"/>
    </source>
</evidence>
<dbReference type="InterPro" id="IPR032274">
    <property type="entry name" value="DUF4835"/>
</dbReference>
<dbReference type="Proteomes" id="UP000812031">
    <property type="component" value="Unassembled WGS sequence"/>
</dbReference>
<evidence type="ECO:0000313" key="2">
    <source>
        <dbReference type="EMBL" id="MBW4361461.1"/>
    </source>
</evidence>
<organism evidence="2 3">
    <name type="scientific">Flavobacterium taihuense</name>
    <dbReference type="NCBI Taxonomy" id="2857508"/>
    <lineage>
        <taxon>Bacteria</taxon>
        <taxon>Pseudomonadati</taxon>
        <taxon>Bacteroidota</taxon>
        <taxon>Flavobacteriia</taxon>
        <taxon>Flavobacteriales</taxon>
        <taxon>Flavobacteriaceae</taxon>
        <taxon>Flavobacterium</taxon>
    </lineage>
</organism>
<accession>A0ABS6XXS3</accession>
<keyword evidence="1" id="KW-0732">Signal</keyword>
<dbReference type="Pfam" id="PF16119">
    <property type="entry name" value="DUF4835"/>
    <property type="match status" value="1"/>
</dbReference>
<dbReference type="EMBL" id="JAHWYN010000011">
    <property type="protein sequence ID" value="MBW4361461.1"/>
    <property type="molecule type" value="Genomic_DNA"/>
</dbReference>
<dbReference type="RefSeq" id="WP_219317959.1">
    <property type="nucleotide sequence ID" value="NZ_JAHWYN010000011.1"/>
</dbReference>
<reference evidence="2 3" key="1">
    <citation type="submission" date="2021-07" db="EMBL/GenBank/DDBJ databases">
        <title>Flavobacterium sp. nov. isolated from sediment on the Taihu Lake.</title>
        <authorList>
            <person name="Qu J.-H."/>
        </authorList>
    </citation>
    <scope>NUCLEOTIDE SEQUENCE [LARGE SCALE GENOMIC DNA]</scope>
    <source>
        <strain evidence="2 3">NAS39</strain>
    </source>
</reference>
<comment type="caution">
    <text evidence="2">The sequence shown here is derived from an EMBL/GenBank/DDBJ whole genome shotgun (WGS) entry which is preliminary data.</text>
</comment>
<proteinExistence type="predicted"/>
<name>A0ABS6XXS3_9FLAO</name>
<evidence type="ECO:0000313" key="3">
    <source>
        <dbReference type="Proteomes" id="UP000812031"/>
    </source>
</evidence>
<feature type="chain" id="PRO_5047016483" evidence="1">
    <location>
        <begin position="19"/>
        <end position="294"/>
    </location>
</feature>
<protein>
    <submittedName>
        <fullName evidence="2">DUF4835 family protein</fullName>
    </submittedName>
</protein>
<feature type="signal peptide" evidence="1">
    <location>
        <begin position="1"/>
        <end position="18"/>
    </location>
</feature>